<proteinExistence type="predicted"/>
<accession>A0A182S3B9</accession>
<dbReference type="AlphaFoldDB" id="A0A182S3B9"/>
<protein>
    <submittedName>
        <fullName evidence="1">Uncharacterized protein</fullName>
    </submittedName>
</protein>
<reference evidence="1" key="1">
    <citation type="submission" date="2020-05" db="UniProtKB">
        <authorList>
            <consortium name="EnsemblMetazoa"/>
        </authorList>
    </citation>
    <scope>IDENTIFICATION</scope>
    <source>
        <strain evidence="1">FUMOZ</strain>
    </source>
</reference>
<dbReference type="EnsemblMetazoa" id="AFUN014924-RA">
    <property type="protein sequence ID" value="AFUN014924-PA"/>
    <property type="gene ID" value="AFUN014924"/>
</dbReference>
<organism evidence="1">
    <name type="scientific">Anopheles funestus</name>
    <name type="common">African malaria mosquito</name>
    <dbReference type="NCBI Taxonomy" id="62324"/>
    <lineage>
        <taxon>Eukaryota</taxon>
        <taxon>Metazoa</taxon>
        <taxon>Ecdysozoa</taxon>
        <taxon>Arthropoda</taxon>
        <taxon>Hexapoda</taxon>
        <taxon>Insecta</taxon>
        <taxon>Pterygota</taxon>
        <taxon>Neoptera</taxon>
        <taxon>Endopterygota</taxon>
        <taxon>Diptera</taxon>
        <taxon>Nematocera</taxon>
        <taxon>Culicoidea</taxon>
        <taxon>Culicidae</taxon>
        <taxon>Anophelinae</taxon>
        <taxon>Anopheles</taxon>
    </lineage>
</organism>
<name>A0A182S3B9_ANOFN</name>
<dbReference type="VEuPathDB" id="VectorBase:AFUN014924"/>
<evidence type="ECO:0000313" key="1">
    <source>
        <dbReference type="EnsemblMetazoa" id="AFUN014924-PA"/>
    </source>
</evidence>
<sequence length="21" mass="2474">MEFNPHANLLDTCKKHELYVA</sequence>